<dbReference type="EMBL" id="BARW01012726">
    <property type="protein sequence ID" value="GAI73260.1"/>
    <property type="molecule type" value="Genomic_DNA"/>
</dbReference>
<dbReference type="InterPro" id="IPR027417">
    <property type="entry name" value="P-loop_NTPase"/>
</dbReference>
<dbReference type="SUPFAM" id="SSF52540">
    <property type="entry name" value="P-loop containing nucleoside triphosphate hydrolases"/>
    <property type="match status" value="1"/>
</dbReference>
<name>X1SCV6_9ZZZZ</name>
<accession>X1SCV6</accession>
<organism evidence="1">
    <name type="scientific">marine sediment metagenome</name>
    <dbReference type="NCBI Taxonomy" id="412755"/>
    <lineage>
        <taxon>unclassified sequences</taxon>
        <taxon>metagenomes</taxon>
        <taxon>ecological metagenomes</taxon>
    </lineage>
</organism>
<dbReference type="AlphaFoldDB" id="X1SCV6"/>
<reference evidence="1" key="1">
    <citation type="journal article" date="2014" name="Front. Microbiol.">
        <title>High frequency of phylogenetically diverse reductive dehalogenase-homologous genes in deep subseafloor sedimentary metagenomes.</title>
        <authorList>
            <person name="Kawai M."/>
            <person name="Futagami T."/>
            <person name="Toyoda A."/>
            <person name="Takaki Y."/>
            <person name="Nishi S."/>
            <person name="Hori S."/>
            <person name="Arai W."/>
            <person name="Tsubouchi T."/>
            <person name="Morono Y."/>
            <person name="Uchiyama I."/>
            <person name="Ito T."/>
            <person name="Fujiyama A."/>
            <person name="Inagaki F."/>
            <person name="Takami H."/>
        </authorList>
    </citation>
    <scope>NUCLEOTIDE SEQUENCE</scope>
    <source>
        <strain evidence="1">Expedition CK06-06</strain>
    </source>
</reference>
<dbReference type="Gene3D" id="3.40.50.300">
    <property type="entry name" value="P-loop containing nucleotide triphosphate hydrolases"/>
    <property type="match status" value="1"/>
</dbReference>
<protein>
    <submittedName>
        <fullName evidence="1">Uncharacterized protein</fullName>
    </submittedName>
</protein>
<comment type="caution">
    <text evidence="1">The sequence shown here is derived from an EMBL/GenBank/DDBJ whole genome shotgun (WGS) entry which is preliminary data.</text>
</comment>
<sequence length="84" mass="9885">PEKSKQRVDLRARMGESIPLSYLQRCHNYHESWIKNIKKQVCLFNGNVDFKDNLDYLAKDLVTGFIIRHVSPQNNPHMYTMCSC</sequence>
<proteinExistence type="predicted"/>
<gene>
    <name evidence="1" type="ORF">S12H4_23799</name>
</gene>
<evidence type="ECO:0000313" key="1">
    <source>
        <dbReference type="EMBL" id="GAI73260.1"/>
    </source>
</evidence>
<feature type="non-terminal residue" evidence="1">
    <location>
        <position position="1"/>
    </location>
</feature>